<evidence type="ECO:0000313" key="4">
    <source>
        <dbReference type="Proteomes" id="UP000215059"/>
    </source>
</evidence>
<organism evidence="3 4">
    <name type="scientific">Fictibacillus aquaticus</name>
    <dbReference type="NCBI Taxonomy" id="2021314"/>
    <lineage>
        <taxon>Bacteria</taxon>
        <taxon>Bacillati</taxon>
        <taxon>Bacillota</taxon>
        <taxon>Bacilli</taxon>
        <taxon>Bacillales</taxon>
        <taxon>Fictibacillaceae</taxon>
        <taxon>Fictibacillus</taxon>
    </lineage>
</organism>
<protein>
    <recommendedName>
        <fullName evidence="2">SGNH hydrolase-type esterase domain-containing protein</fullName>
    </recommendedName>
</protein>
<gene>
    <name evidence="3" type="ORF">CGZ90_12790</name>
</gene>
<dbReference type="PANTHER" id="PTHR30383:SF5">
    <property type="entry name" value="SGNH HYDROLASE-TYPE ESTERASE DOMAIN-CONTAINING PROTEIN"/>
    <property type="match status" value="1"/>
</dbReference>
<evidence type="ECO:0000259" key="2">
    <source>
        <dbReference type="Pfam" id="PF13472"/>
    </source>
</evidence>
<name>A0A235F864_9BACL</name>
<dbReference type="InterPro" id="IPR036514">
    <property type="entry name" value="SGNH_hydro_sf"/>
</dbReference>
<evidence type="ECO:0000313" key="3">
    <source>
        <dbReference type="EMBL" id="OYD57541.1"/>
    </source>
</evidence>
<keyword evidence="4" id="KW-1185">Reference proteome</keyword>
<dbReference type="InterPro" id="IPR013830">
    <property type="entry name" value="SGNH_hydro"/>
</dbReference>
<accession>A0A235F864</accession>
<proteinExistence type="predicted"/>
<feature type="chain" id="PRO_5013099338" description="SGNH hydrolase-type esterase domain-containing protein" evidence="1">
    <location>
        <begin position="24"/>
        <end position="246"/>
    </location>
</feature>
<evidence type="ECO:0000256" key="1">
    <source>
        <dbReference type="SAM" id="SignalP"/>
    </source>
</evidence>
<keyword evidence="1" id="KW-0732">Signal</keyword>
<dbReference type="PANTHER" id="PTHR30383">
    <property type="entry name" value="THIOESTERASE 1/PROTEASE 1/LYSOPHOSPHOLIPASE L1"/>
    <property type="match status" value="1"/>
</dbReference>
<dbReference type="OrthoDB" id="1815486at2"/>
<feature type="signal peptide" evidence="1">
    <location>
        <begin position="1"/>
        <end position="23"/>
    </location>
</feature>
<dbReference type="RefSeq" id="WP_094252891.1">
    <property type="nucleotide sequence ID" value="NZ_JBHLXL010000001.1"/>
</dbReference>
<dbReference type="Proteomes" id="UP000215059">
    <property type="component" value="Unassembled WGS sequence"/>
</dbReference>
<dbReference type="AlphaFoldDB" id="A0A235F864"/>
<dbReference type="GO" id="GO:0004622">
    <property type="term" value="F:phosphatidylcholine lysophospholipase activity"/>
    <property type="evidence" value="ECO:0007669"/>
    <property type="project" value="TreeGrafter"/>
</dbReference>
<dbReference type="EMBL" id="NOII01000003">
    <property type="protein sequence ID" value="OYD57541.1"/>
    <property type="molecule type" value="Genomic_DNA"/>
</dbReference>
<feature type="domain" description="SGNH hydrolase-type esterase" evidence="2">
    <location>
        <begin position="37"/>
        <end position="225"/>
    </location>
</feature>
<sequence>MKKRAAALLAGVMMLSIPLGVSAAEKKAAPKSIDYVALGDSLAAGQTPYKTLDTGYTDFIVKHLRNADYKVDYRNFGVSGYTSIHLMGDVLMNETVRNEIREASHVTIDIGANDLLYKLKTDPANAAQAVVTVSNNLQTILSEIDRLNSDVDVFVMGYYNAFPYYPQAEQARLMPLLEGLNNQIELRAKMNGDSYVPTFDKIGRNYPAYLPNPMDIHLSKEGYKVIANQFFSQIKIQLILDVINRR</sequence>
<dbReference type="Pfam" id="PF13472">
    <property type="entry name" value="Lipase_GDSL_2"/>
    <property type="match status" value="1"/>
</dbReference>
<dbReference type="Gene3D" id="3.40.50.1110">
    <property type="entry name" value="SGNH hydrolase"/>
    <property type="match status" value="1"/>
</dbReference>
<comment type="caution">
    <text evidence="3">The sequence shown here is derived from an EMBL/GenBank/DDBJ whole genome shotgun (WGS) entry which is preliminary data.</text>
</comment>
<dbReference type="InterPro" id="IPR051532">
    <property type="entry name" value="Ester_Hydrolysis_Enzymes"/>
</dbReference>
<reference evidence="3 4" key="1">
    <citation type="submission" date="2017-07" db="EMBL/GenBank/DDBJ databases">
        <title>Fictibacillus sp. nov. GDSW-R2A3 Genome sequencing and assembly.</title>
        <authorList>
            <person name="Mayilraj S."/>
        </authorList>
    </citation>
    <scope>NUCLEOTIDE SEQUENCE [LARGE SCALE GENOMIC DNA]</scope>
    <source>
        <strain evidence="3 4">GDSW-R2A3</strain>
    </source>
</reference>
<dbReference type="SUPFAM" id="SSF52266">
    <property type="entry name" value="SGNH hydrolase"/>
    <property type="match status" value="1"/>
</dbReference>